<gene>
    <name evidence="2" type="ORF">An17g00190</name>
</gene>
<dbReference type="VEuPathDB" id="FungiDB:An17g00190"/>
<proteinExistence type="predicted"/>
<dbReference type="AlphaFoldDB" id="A0AAJ8BX93"/>
<organism evidence="2">
    <name type="scientific">Aspergillus niger</name>
    <dbReference type="NCBI Taxonomy" id="5061"/>
    <lineage>
        <taxon>Eukaryota</taxon>
        <taxon>Fungi</taxon>
        <taxon>Dikarya</taxon>
        <taxon>Ascomycota</taxon>
        <taxon>Pezizomycotina</taxon>
        <taxon>Eurotiomycetes</taxon>
        <taxon>Eurotiomycetidae</taxon>
        <taxon>Eurotiales</taxon>
        <taxon>Aspergillaceae</taxon>
        <taxon>Aspergillus</taxon>
        <taxon>Aspergillus subgen. Circumdati</taxon>
    </lineage>
</organism>
<evidence type="ECO:0000256" key="1">
    <source>
        <dbReference type="SAM" id="MobiDB-lite"/>
    </source>
</evidence>
<dbReference type="GeneID" id="84593560"/>
<reference evidence="2" key="2">
    <citation type="submission" date="2025-08" db="UniProtKB">
        <authorList>
            <consortium name="RefSeq"/>
        </authorList>
    </citation>
    <scope>IDENTIFICATION</scope>
</reference>
<feature type="region of interest" description="Disordered" evidence="1">
    <location>
        <begin position="83"/>
        <end position="116"/>
    </location>
</feature>
<dbReference type="KEGG" id="ang:An17g00190"/>
<reference evidence="2" key="1">
    <citation type="submission" date="2025-02" db="EMBL/GenBank/DDBJ databases">
        <authorList>
            <consortium name="NCBI Genome Project"/>
        </authorList>
    </citation>
    <scope>NUCLEOTIDE SEQUENCE</scope>
</reference>
<sequence length="167" mass="18774">MESREQISDAIPSRVAEALVHDIAKPRAVGDGYHIGPVGIGNVSPHLGDSDGRVRRPMWARIMHGGVQNRNRETMELPLQQYRTGGPAPALTPTLKPEPVQATPRSTSTPPQLGSRLAHEHAMVSAKVRAPYRIYPFVRIRRRPWNLRRTIGNVTVRLLHWVYCEQL</sequence>
<feature type="compositionally biased region" description="Polar residues" evidence="1">
    <location>
        <begin position="103"/>
        <end position="112"/>
    </location>
</feature>
<name>A0AAJ8BX93_ASPNG</name>
<dbReference type="RefSeq" id="XP_059604964.1">
    <property type="nucleotide sequence ID" value="XM_059745399.1"/>
</dbReference>
<evidence type="ECO:0000313" key="2">
    <source>
        <dbReference type="RefSeq" id="XP_059604964.1"/>
    </source>
</evidence>
<protein>
    <submittedName>
        <fullName evidence="2">Uncharacterized protein</fullName>
    </submittedName>
</protein>
<accession>A0AAJ8BX93</accession>